<organism evidence="3">
    <name type="scientific">Fonticula alba</name>
    <name type="common">Slime mold</name>
    <dbReference type="NCBI Taxonomy" id="691883"/>
    <lineage>
        <taxon>Eukaryota</taxon>
        <taxon>Rotosphaerida</taxon>
        <taxon>Fonticulaceae</taxon>
        <taxon>Fonticula</taxon>
    </lineage>
</organism>
<dbReference type="FunFam" id="1.10.3520.10:FF:000001">
    <property type="entry name" value="Pleckstrin domain-containing family A member 8"/>
    <property type="match status" value="1"/>
</dbReference>
<dbReference type="SUPFAM" id="SSF110004">
    <property type="entry name" value="Glycolipid transfer protein, GLTP"/>
    <property type="match status" value="1"/>
</dbReference>
<protein>
    <recommendedName>
        <fullName evidence="2">Glycolipid transfer protein domain-containing protein</fullName>
    </recommendedName>
</protein>
<gene>
    <name evidence="3" type="ORF">H696_01734</name>
</gene>
<dbReference type="Proteomes" id="UP000030693">
    <property type="component" value="Unassembled WGS sequence"/>
</dbReference>
<dbReference type="GO" id="GO:1902388">
    <property type="term" value="F:ceramide 1-phosphate transfer activity"/>
    <property type="evidence" value="ECO:0007669"/>
    <property type="project" value="TreeGrafter"/>
</dbReference>
<accession>A0A058ZD55</accession>
<evidence type="ECO:0000313" key="4">
    <source>
        <dbReference type="Proteomes" id="UP000030693"/>
    </source>
</evidence>
<sequence>MATNFFATMDKTWIDVASAIDAHPNGEIPTEIFIAAARELSNIFDILNSMAFSPVKKDMVQNIDLVEQRFLSAGPESQTLNQLIANERKLSTFMQKGKSPSRALLWYKRGMEFLAQAFLRCLENPTEELAVSFSKSYETTLQQHHGFLVRNVFSLAVKAAPYREDFLKSLAKEDDREQLLATMTPYIHAYVKVCKVLVKLYDDEDLERPL</sequence>
<dbReference type="GO" id="GO:0016020">
    <property type="term" value="C:membrane"/>
    <property type="evidence" value="ECO:0007669"/>
    <property type="project" value="TreeGrafter"/>
</dbReference>
<dbReference type="InterPro" id="IPR036497">
    <property type="entry name" value="GLTP_sf"/>
</dbReference>
<dbReference type="eggNOG" id="KOG3221">
    <property type="taxonomic scope" value="Eukaryota"/>
</dbReference>
<proteinExistence type="predicted"/>
<name>A0A058ZD55_FONAL</name>
<dbReference type="EMBL" id="KB932202">
    <property type="protein sequence ID" value="KCV72340.1"/>
    <property type="molecule type" value="Genomic_DNA"/>
</dbReference>
<reference evidence="3" key="1">
    <citation type="submission" date="2013-04" db="EMBL/GenBank/DDBJ databases">
        <title>The Genome Sequence of Fonticula alba ATCC 38817.</title>
        <authorList>
            <consortium name="The Broad Institute Genomics Platform"/>
            <person name="Russ C."/>
            <person name="Cuomo C."/>
            <person name="Burger G."/>
            <person name="Gray M.W."/>
            <person name="Holland P.W.H."/>
            <person name="King N."/>
            <person name="Lang F.B.F."/>
            <person name="Roger A.J."/>
            <person name="Ruiz-Trillo I."/>
            <person name="Brown M."/>
            <person name="Walker B."/>
            <person name="Young S."/>
            <person name="Zeng Q."/>
            <person name="Gargeya S."/>
            <person name="Fitzgerald M."/>
            <person name="Haas B."/>
            <person name="Abouelleil A."/>
            <person name="Allen A.W."/>
            <person name="Alvarado L."/>
            <person name="Arachchi H.M."/>
            <person name="Berlin A.M."/>
            <person name="Chapman S.B."/>
            <person name="Gainer-Dewar J."/>
            <person name="Goldberg J."/>
            <person name="Griggs A."/>
            <person name="Gujja S."/>
            <person name="Hansen M."/>
            <person name="Howarth C."/>
            <person name="Imamovic A."/>
            <person name="Ireland A."/>
            <person name="Larimer J."/>
            <person name="McCowan C."/>
            <person name="Murphy C."/>
            <person name="Pearson M."/>
            <person name="Poon T.W."/>
            <person name="Priest M."/>
            <person name="Roberts A."/>
            <person name="Saif S."/>
            <person name="Shea T."/>
            <person name="Sisk P."/>
            <person name="Sykes S."/>
            <person name="Wortman J."/>
            <person name="Nusbaum C."/>
            <person name="Birren B."/>
        </authorList>
    </citation>
    <scope>NUCLEOTIDE SEQUENCE [LARGE SCALE GENOMIC DNA]</scope>
    <source>
        <strain evidence="3">ATCC 38817</strain>
    </source>
</reference>
<dbReference type="GeneID" id="20526459"/>
<dbReference type="STRING" id="691883.A0A058ZD55"/>
<dbReference type="InterPro" id="IPR014830">
    <property type="entry name" value="Glycolipid_transfer_prot_dom"/>
</dbReference>
<dbReference type="OMA" id="EMHGAEW"/>
<dbReference type="GO" id="GO:0005829">
    <property type="term" value="C:cytosol"/>
    <property type="evidence" value="ECO:0007669"/>
    <property type="project" value="TreeGrafter"/>
</dbReference>
<dbReference type="AlphaFoldDB" id="A0A058ZD55"/>
<evidence type="ECO:0000256" key="1">
    <source>
        <dbReference type="ARBA" id="ARBA00022448"/>
    </source>
</evidence>
<keyword evidence="4" id="KW-1185">Reference proteome</keyword>
<feature type="domain" description="Glycolipid transfer protein" evidence="2">
    <location>
        <begin position="28"/>
        <end position="171"/>
    </location>
</feature>
<evidence type="ECO:0000259" key="2">
    <source>
        <dbReference type="Pfam" id="PF08718"/>
    </source>
</evidence>
<dbReference type="PANTHER" id="PTHR10219">
    <property type="entry name" value="GLYCOLIPID TRANSFER PROTEIN-RELATED"/>
    <property type="match status" value="1"/>
</dbReference>
<dbReference type="OrthoDB" id="205255at2759"/>
<evidence type="ECO:0000313" key="3">
    <source>
        <dbReference type="EMBL" id="KCV72340.1"/>
    </source>
</evidence>
<dbReference type="Pfam" id="PF08718">
    <property type="entry name" value="GLTP"/>
    <property type="match status" value="1"/>
</dbReference>
<dbReference type="Gene3D" id="1.10.3520.10">
    <property type="entry name" value="Glycolipid transfer protein"/>
    <property type="match status" value="1"/>
</dbReference>
<dbReference type="GO" id="GO:1902387">
    <property type="term" value="F:ceramide 1-phosphate binding"/>
    <property type="evidence" value="ECO:0007669"/>
    <property type="project" value="TreeGrafter"/>
</dbReference>
<dbReference type="PANTHER" id="PTHR10219:SF25">
    <property type="entry name" value="PLECKSTRIN HOMOLOGY DOMAIN-CONTAINING FAMILY A MEMBER 8"/>
    <property type="match status" value="1"/>
</dbReference>
<keyword evidence="1" id="KW-0813">Transport</keyword>
<dbReference type="RefSeq" id="XP_009493918.1">
    <property type="nucleotide sequence ID" value="XM_009495643.1"/>
</dbReference>